<comment type="caution">
    <text evidence="3">The sequence shown here is derived from an EMBL/GenBank/DDBJ whole genome shotgun (WGS) entry which is preliminary data.</text>
</comment>
<organism evidence="3 4">
    <name type="scientific">Lasiosphaeria hispida</name>
    <dbReference type="NCBI Taxonomy" id="260671"/>
    <lineage>
        <taxon>Eukaryota</taxon>
        <taxon>Fungi</taxon>
        <taxon>Dikarya</taxon>
        <taxon>Ascomycota</taxon>
        <taxon>Pezizomycotina</taxon>
        <taxon>Sordariomycetes</taxon>
        <taxon>Sordariomycetidae</taxon>
        <taxon>Sordariales</taxon>
        <taxon>Lasiosphaeriaceae</taxon>
        <taxon>Lasiosphaeria</taxon>
    </lineage>
</organism>
<keyword evidence="2" id="KW-0472">Membrane</keyword>
<feature type="compositionally biased region" description="Polar residues" evidence="1">
    <location>
        <begin position="351"/>
        <end position="360"/>
    </location>
</feature>
<feature type="region of interest" description="Disordered" evidence="1">
    <location>
        <begin position="375"/>
        <end position="434"/>
    </location>
</feature>
<feature type="compositionally biased region" description="Low complexity" evidence="1">
    <location>
        <begin position="259"/>
        <end position="279"/>
    </location>
</feature>
<evidence type="ECO:0000256" key="1">
    <source>
        <dbReference type="SAM" id="MobiDB-lite"/>
    </source>
</evidence>
<dbReference type="AlphaFoldDB" id="A0AAJ0HWZ7"/>
<evidence type="ECO:0000313" key="3">
    <source>
        <dbReference type="EMBL" id="KAK3364451.1"/>
    </source>
</evidence>
<dbReference type="EMBL" id="JAUIQD010000001">
    <property type="protein sequence ID" value="KAK3364451.1"/>
    <property type="molecule type" value="Genomic_DNA"/>
</dbReference>
<feature type="transmembrane region" description="Helical" evidence="2">
    <location>
        <begin position="198"/>
        <end position="219"/>
    </location>
</feature>
<proteinExistence type="predicted"/>
<reference evidence="3" key="1">
    <citation type="journal article" date="2023" name="Mol. Phylogenet. Evol.">
        <title>Genome-scale phylogeny and comparative genomics of the fungal order Sordariales.</title>
        <authorList>
            <person name="Hensen N."/>
            <person name="Bonometti L."/>
            <person name="Westerberg I."/>
            <person name="Brannstrom I.O."/>
            <person name="Guillou S."/>
            <person name="Cros-Aarteil S."/>
            <person name="Calhoun S."/>
            <person name="Haridas S."/>
            <person name="Kuo A."/>
            <person name="Mondo S."/>
            <person name="Pangilinan J."/>
            <person name="Riley R."/>
            <person name="LaButti K."/>
            <person name="Andreopoulos B."/>
            <person name="Lipzen A."/>
            <person name="Chen C."/>
            <person name="Yan M."/>
            <person name="Daum C."/>
            <person name="Ng V."/>
            <person name="Clum A."/>
            <person name="Steindorff A."/>
            <person name="Ohm R.A."/>
            <person name="Martin F."/>
            <person name="Silar P."/>
            <person name="Natvig D.O."/>
            <person name="Lalanne C."/>
            <person name="Gautier V."/>
            <person name="Ament-Velasquez S.L."/>
            <person name="Kruys A."/>
            <person name="Hutchinson M.I."/>
            <person name="Powell A.J."/>
            <person name="Barry K."/>
            <person name="Miller A.N."/>
            <person name="Grigoriev I.V."/>
            <person name="Debuchy R."/>
            <person name="Gladieux P."/>
            <person name="Hiltunen Thoren M."/>
            <person name="Johannesson H."/>
        </authorList>
    </citation>
    <scope>NUCLEOTIDE SEQUENCE</scope>
    <source>
        <strain evidence="3">CBS 955.72</strain>
    </source>
</reference>
<gene>
    <name evidence="3" type="ORF">B0T25DRAFT_514134</name>
</gene>
<evidence type="ECO:0000256" key="2">
    <source>
        <dbReference type="SAM" id="Phobius"/>
    </source>
</evidence>
<feature type="region of interest" description="Disordered" evidence="1">
    <location>
        <begin position="229"/>
        <end position="287"/>
    </location>
</feature>
<feature type="compositionally biased region" description="Low complexity" evidence="1">
    <location>
        <begin position="339"/>
        <end position="350"/>
    </location>
</feature>
<reference evidence="3" key="2">
    <citation type="submission" date="2023-06" db="EMBL/GenBank/DDBJ databases">
        <authorList>
            <consortium name="Lawrence Berkeley National Laboratory"/>
            <person name="Haridas S."/>
            <person name="Hensen N."/>
            <person name="Bonometti L."/>
            <person name="Westerberg I."/>
            <person name="Brannstrom I.O."/>
            <person name="Guillou S."/>
            <person name="Cros-Aarteil S."/>
            <person name="Calhoun S."/>
            <person name="Kuo A."/>
            <person name="Mondo S."/>
            <person name="Pangilinan J."/>
            <person name="Riley R."/>
            <person name="Labutti K."/>
            <person name="Andreopoulos B."/>
            <person name="Lipzen A."/>
            <person name="Chen C."/>
            <person name="Yanf M."/>
            <person name="Daum C."/>
            <person name="Ng V."/>
            <person name="Clum A."/>
            <person name="Steindorff A."/>
            <person name="Ohm R."/>
            <person name="Martin F."/>
            <person name="Silar P."/>
            <person name="Natvig D."/>
            <person name="Lalanne C."/>
            <person name="Gautier V."/>
            <person name="Ament-Velasquez S.L."/>
            <person name="Kruys A."/>
            <person name="Hutchinson M.I."/>
            <person name="Powell A.J."/>
            <person name="Barry K."/>
            <person name="Miller A.N."/>
            <person name="Grigoriev I.V."/>
            <person name="Debuchy R."/>
            <person name="Gladieux P."/>
            <person name="Thoren M.H."/>
            <person name="Johannesson H."/>
        </authorList>
    </citation>
    <scope>NUCLEOTIDE SEQUENCE</scope>
    <source>
        <strain evidence="3">CBS 955.72</strain>
    </source>
</reference>
<keyword evidence="2" id="KW-0812">Transmembrane</keyword>
<feature type="region of interest" description="Disordered" evidence="1">
    <location>
        <begin position="321"/>
        <end position="360"/>
    </location>
</feature>
<protein>
    <submittedName>
        <fullName evidence="3">Uncharacterized protein</fullName>
    </submittedName>
</protein>
<evidence type="ECO:0000313" key="4">
    <source>
        <dbReference type="Proteomes" id="UP001275084"/>
    </source>
</evidence>
<keyword evidence="2" id="KW-1133">Transmembrane helix</keyword>
<accession>A0AAJ0HWZ7</accession>
<feature type="compositionally biased region" description="Pro residues" evidence="1">
    <location>
        <begin position="328"/>
        <end position="338"/>
    </location>
</feature>
<dbReference type="Proteomes" id="UP001275084">
    <property type="component" value="Unassembled WGS sequence"/>
</dbReference>
<feature type="compositionally biased region" description="Low complexity" evidence="1">
    <location>
        <begin position="375"/>
        <end position="407"/>
    </location>
</feature>
<sequence>MAQITPPTVKVVTVAGSIEKPKQPAQPNYKGSGALLSGDCKKTAFTLVDAGSTAYWAGFNGCQGDKPECCPYTVATPTAAPAVNTPGPDRSGGNALGFNFPQPADRKQAVLKNCADDYYSISGGCCPNGYWLYTTHVGGQTPCYKSMASTATPPALTIGLEDEASDTSKPTSAVANIVWSMRYPVESSSSGLSTGAKAGIGAGAGVAIILIAFLTICLWRSRRKTKHLESADAAQGAQVPPPQYQEQQPAVINGGYPPSHFGASVGMSSSSPLSPQGTGVSATSSQKLPGYSNGAPIPGMPYGSAVIPVAVANGIAYAPPIAEGHDGQPPPQYYPPQQPQAQVYSPPAQSYSPQQLYSPFPSQQQVLPQGQYYFLPQQPQSPQLGYPQQQQQQQQGGYQQPGRGFQPQPQPYHGDMTRNVPMTEMSPQREGSVL</sequence>
<keyword evidence="4" id="KW-1185">Reference proteome</keyword>
<name>A0AAJ0HWZ7_9PEZI</name>